<dbReference type="Pfam" id="PF07715">
    <property type="entry name" value="Plug"/>
    <property type="match status" value="1"/>
</dbReference>
<dbReference type="PANTHER" id="PTHR30069">
    <property type="entry name" value="TONB-DEPENDENT OUTER MEMBRANE RECEPTOR"/>
    <property type="match status" value="1"/>
</dbReference>
<feature type="domain" description="TonB-dependent receptor plug" evidence="15">
    <location>
        <begin position="45"/>
        <end position="152"/>
    </location>
</feature>
<keyword evidence="5 11" id="KW-0812">Transmembrane</keyword>
<organism evidence="16 17">
    <name type="scientific">Parahaliea mediterranea</name>
    <dbReference type="NCBI Taxonomy" id="651086"/>
    <lineage>
        <taxon>Bacteria</taxon>
        <taxon>Pseudomonadati</taxon>
        <taxon>Pseudomonadota</taxon>
        <taxon>Gammaproteobacteria</taxon>
        <taxon>Cellvibrionales</taxon>
        <taxon>Halieaceae</taxon>
        <taxon>Parahaliea</taxon>
    </lineage>
</organism>
<keyword evidence="17" id="KW-1185">Reference proteome</keyword>
<evidence type="ECO:0000256" key="3">
    <source>
        <dbReference type="ARBA" id="ARBA00022448"/>
    </source>
</evidence>
<dbReference type="EMBL" id="JAFKCZ010000005">
    <property type="protein sequence ID" value="MBN7796368.1"/>
    <property type="molecule type" value="Genomic_DNA"/>
</dbReference>
<gene>
    <name evidence="16" type="ORF">JYP50_07190</name>
</gene>
<dbReference type="Proteomes" id="UP000664303">
    <property type="component" value="Unassembled WGS sequence"/>
</dbReference>
<dbReference type="GO" id="GO:0015344">
    <property type="term" value="F:siderophore uptake transmembrane transporter activity"/>
    <property type="evidence" value="ECO:0007669"/>
    <property type="project" value="TreeGrafter"/>
</dbReference>
<dbReference type="RefSeq" id="WP_206559819.1">
    <property type="nucleotide sequence ID" value="NZ_JAFKCZ010000005.1"/>
</dbReference>
<evidence type="ECO:0000256" key="4">
    <source>
        <dbReference type="ARBA" id="ARBA00022452"/>
    </source>
</evidence>
<keyword evidence="4 11" id="KW-1134">Transmembrane beta strand</keyword>
<protein>
    <submittedName>
        <fullName evidence="16">TonB-dependent receptor</fullName>
    </submittedName>
</protein>
<evidence type="ECO:0000256" key="5">
    <source>
        <dbReference type="ARBA" id="ARBA00022692"/>
    </source>
</evidence>
<dbReference type="Pfam" id="PF00593">
    <property type="entry name" value="TonB_dep_Rec_b-barrel"/>
    <property type="match status" value="1"/>
</dbReference>
<keyword evidence="7 12" id="KW-0798">TonB box</keyword>
<name>A0A939ILU9_9GAMM</name>
<evidence type="ECO:0000256" key="13">
    <source>
        <dbReference type="SAM" id="SignalP"/>
    </source>
</evidence>
<evidence type="ECO:0000256" key="7">
    <source>
        <dbReference type="ARBA" id="ARBA00023077"/>
    </source>
</evidence>
<dbReference type="GO" id="GO:0009279">
    <property type="term" value="C:cell outer membrane"/>
    <property type="evidence" value="ECO:0007669"/>
    <property type="project" value="UniProtKB-SubCell"/>
</dbReference>
<dbReference type="InterPro" id="IPR012910">
    <property type="entry name" value="Plug_dom"/>
</dbReference>
<dbReference type="Gene3D" id="2.40.170.20">
    <property type="entry name" value="TonB-dependent receptor, beta-barrel domain"/>
    <property type="match status" value="1"/>
</dbReference>
<keyword evidence="8 11" id="KW-0472">Membrane</keyword>
<dbReference type="InterPro" id="IPR039426">
    <property type="entry name" value="TonB-dep_rcpt-like"/>
</dbReference>
<evidence type="ECO:0000256" key="9">
    <source>
        <dbReference type="ARBA" id="ARBA00023170"/>
    </source>
</evidence>
<dbReference type="AlphaFoldDB" id="A0A939ILU9"/>
<reference evidence="16" key="1">
    <citation type="submission" date="2021-02" db="EMBL/GenBank/DDBJ databases">
        <title>PHA producing bacteria isolated from coastal sediment in Guangdong, Shenzhen.</title>
        <authorList>
            <person name="Zheng W."/>
            <person name="Yu S."/>
            <person name="Huang Y."/>
        </authorList>
    </citation>
    <scope>NUCLEOTIDE SEQUENCE</scope>
    <source>
        <strain evidence="16">TN14-10</strain>
    </source>
</reference>
<comment type="subcellular location">
    <subcellularLocation>
        <location evidence="1 11">Cell outer membrane</location>
        <topology evidence="1 11">Multi-pass membrane protein</topology>
    </subcellularLocation>
</comment>
<evidence type="ECO:0000256" key="8">
    <source>
        <dbReference type="ARBA" id="ARBA00023136"/>
    </source>
</evidence>
<proteinExistence type="inferred from homology"/>
<evidence type="ECO:0000256" key="11">
    <source>
        <dbReference type="PROSITE-ProRule" id="PRU01360"/>
    </source>
</evidence>
<feature type="signal peptide" evidence="13">
    <location>
        <begin position="1"/>
        <end position="23"/>
    </location>
</feature>
<dbReference type="InterPro" id="IPR037066">
    <property type="entry name" value="Plug_dom_sf"/>
</dbReference>
<sequence>MPSKVLWNIPLSLAVICAAPAMAGEAAGLETTLVTGTYSPLAAEQLVSSVSVLDAGELAQLNKRNLGDVLRTVPGLLVEEQGGPGGLTVVSVRGGEPNFTQVLLDGVPLNDPTNSRGGSYDFGNIDIAGIERIEVVRGPQSVVYGSDALAGVINLISRDPGQAGAPTLRLAAGERGFRDYRLSAAGELDTLSAAVTLGRRESGEQVAGSTRDNDSANLRLAWTPGERHRVSAGYRYLDGERGAYPEQSGGPLLATTDALDTSDYTDETLSLAWDADWAGHWHSRVAASRFEHEESFVSPGVAPYAAVPPNAADTEFRRDLLSWVNTLVPAAGYRLNLGFDYRDEAGDSAGYLDYGFALPVNFELDRQTAGAFVDLHATPLESLVLQASVRRDEPDDYAGETTTRLGLRYQFHAGLALLANWGEAFKLPSFFALGHPLVGNPGLEPETGEGWDLGLQWRPSPALELGVTGFFNRYRNLVDFDPEAFVNVNRREVESRGSEWQLHWTPAETLSLHAQVTHTDLEVVGEDVELLGRPEWKAGAWLAWRLRPRWHSTLDYQWTGEAAAASLHSGATVVSELPDYHRLDWNLRWQARDNLGLELGVDNLLDEDYLTGVGFPAPGRTLRVAVTLGLGV</sequence>
<comment type="caution">
    <text evidence="16">The sequence shown here is derived from an EMBL/GenBank/DDBJ whole genome shotgun (WGS) entry which is preliminary data.</text>
</comment>
<dbReference type="InterPro" id="IPR036942">
    <property type="entry name" value="Beta-barrel_TonB_sf"/>
</dbReference>
<keyword evidence="3 11" id="KW-0813">Transport</keyword>
<feature type="domain" description="TonB-dependent receptor-like beta-barrel" evidence="14">
    <location>
        <begin position="222"/>
        <end position="604"/>
    </location>
</feature>
<evidence type="ECO:0000256" key="12">
    <source>
        <dbReference type="RuleBase" id="RU003357"/>
    </source>
</evidence>
<feature type="chain" id="PRO_5037165896" evidence="13">
    <location>
        <begin position="24"/>
        <end position="632"/>
    </location>
</feature>
<dbReference type="InterPro" id="IPR000531">
    <property type="entry name" value="Beta-barrel_TonB"/>
</dbReference>
<evidence type="ECO:0000259" key="15">
    <source>
        <dbReference type="Pfam" id="PF07715"/>
    </source>
</evidence>
<evidence type="ECO:0000256" key="1">
    <source>
        <dbReference type="ARBA" id="ARBA00004571"/>
    </source>
</evidence>
<dbReference type="CDD" id="cd01347">
    <property type="entry name" value="ligand_gated_channel"/>
    <property type="match status" value="1"/>
</dbReference>
<dbReference type="GO" id="GO:0044718">
    <property type="term" value="P:siderophore transmembrane transport"/>
    <property type="evidence" value="ECO:0007669"/>
    <property type="project" value="TreeGrafter"/>
</dbReference>
<evidence type="ECO:0000313" key="16">
    <source>
        <dbReference type="EMBL" id="MBN7796368.1"/>
    </source>
</evidence>
<evidence type="ECO:0000313" key="17">
    <source>
        <dbReference type="Proteomes" id="UP000664303"/>
    </source>
</evidence>
<evidence type="ECO:0000256" key="6">
    <source>
        <dbReference type="ARBA" id="ARBA00022729"/>
    </source>
</evidence>
<keyword evidence="9 16" id="KW-0675">Receptor</keyword>
<keyword evidence="10 11" id="KW-0998">Cell outer membrane</keyword>
<evidence type="ECO:0000256" key="10">
    <source>
        <dbReference type="ARBA" id="ARBA00023237"/>
    </source>
</evidence>
<comment type="similarity">
    <text evidence="2">Belongs to the TonB-dependent receptor family. Hemoglobin/haptoglobin binding protein subfamily.</text>
</comment>
<evidence type="ECO:0000256" key="2">
    <source>
        <dbReference type="ARBA" id="ARBA00008143"/>
    </source>
</evidence>
<accession>A0A939ILU9</accession>
<dbReference type="PROSITE" id="PS52016">
    <property type="entry name" value="TONB_DEPENDENT_REC_3"/>
    <property type="match status" value="1"/>
</dbReference>
<dbReference type="SUPFAM" id="SSF56935">
    <property type="entry name" value="Porins"/>
    <property type="match status" value="1"/>
</dbReference>
<evidence type="ECO:0000259" key="14">
    <source>
        <dbReference type="Pfam" id="PF00593"/>
    </source>
</evidence>
<keyword evidence="6 13" id="KW-0732">Signal</keyword>
<dbReference type="Gene3D" id="2.170.130.10">
    <property type="entry name" value="TonB-dependent receptor, plug domain"/>
    <property type="match status" value="1"/>
</dbReference>
<dbReference type="PANTHER" id="PTHR30069:SF29">
    <property type="entry name" value="HEMOGLOBIN AND HEMOGLOBIN-HAPTOGLOBIN-BINDING PROTEIN 1-RELATED"/>
    <property type="match status" value="1"/>
</dbReference>